<dbReference type="InterPro" id="IPR043504">
    <property type="entry name" value="Peptidase_S1_PA_chymotrypsin"/>
</dbReference>
<evidence type="ECO:0000313" key="17">
    <source>
        <dbReference type="Proteomes" id="UP001153737"/>
    </source>
</evidence>
<dbReference type="InterPro" id="IPR001254">
    <property type="entry name" value="Trypsin_dom"/>
</dbReference>
<dbReference type="PROSITE" id="PS00134">
    <property type="entry name" value="TRYPSIN_HIS"/>
    <property type="match status" value="1"/>
</dbReference>
<feature type="region of interest" description="Disordered" evidence="13">
    <location>
        <begin position="91"/>
        <end position="114"/>
    </location>
</feature>
<dbReference type="InterPro" id="IPR009003">
    <property type="entry name" value="Peptidase_S1_PA"/>
</dbReference>
<dbReference type="PRINTS" id="PR00722">
    <property type="entry name" value="CHYMOTRYPSIN"/>
</dbReference>
<keyword evidence="7" id="KW-0865">Zymogen</keyword>
<keyword evidence="5 11" id="KW-0378">Hydrolase</keyword>
<evidence type="ECO:0000256" key="6">
    <source>
        <dbReference type="ARBA" id="ARBA00022825"/>
    </source>
</evidence>
<gene>
    <name evidence="16" type="ORF">PHAECO_LOCUS4189</name>
</gene>
<evidence type="ECO:0000313" key="16">
    <source>
        <dbReference type="EMBL" id="CAH1153664.1"/>
    </source>
</evidence>
<evidence type="ECO:0000256" key="8">
    <source>
        <dbReference type="ARBA" id="ARBA00023157"/>
    </source>
</evidence>
<sequence>MWKVSLIWFSATLIGSVLGQIPEGTPCYSSKQEYGLCVSLLDCDSMLRLLRTRSTDPDTAEYLRSSTCGYKGNIPMVCCPQAVSKSSLIEQQGNEAASNGNGGGEGASPNDIGKTIPETRARLLDAPQCGFTNVTNYRVVGGVPAKLDEFPFIVALGYRNSKNPSVPKWLCGGSLISDRHILTAAHCVHNRKDLYLARVGELDLYSNDEGADPEDIRLIKAKIHENYSPVQFTNDIAILTLERKPRNPRVLPVCLPHAEPLRSNTFLKYSPVVAGWGALYFNGPSSSVLQVAEIPVIDTGHCQRAFGKQTTIDERILCAGWLNGMKDSCQGDSGGPLMFGKSQGKSLTFYQIGIVSYGFRCAESGWPGVYTRVTKFIDWIEKNLD</sequence>
<dbReference type="Pfam" id="PF12032">
    <property type="entry name" value="CLIP"/>
    <property type="match status" value="1"/>
</dbReference>
<dbReference type="GO" id="GO:0005576">
    <property type="term" value="C:extracellular region"/>
    <property type="evidence" value="ECO:0007669"/>
    <property type="project" value="UniProtKB-SubCell"/>
</dbReference>
<evidence type="ECO:0000256" key="9">
    <source>
        <dbReference type="ARBA" id="ARBA00023180"/>
    </source>
</evidence>
<keyword evidence="8" id="KW-1015">Disulfide bond</keyword>
<dbReference type="PROSITE" id="PS51888">
    <property type="entry name" value="CLIP"/>
    <property type="match status" value="1"/>
</dbReference>
<keyword evidence="3 11" id="KW-0645">Protease</keyword>
<evidence type="ECO:0000256" key="12">
    <source>
        <dbReference type="RuleBase" id="RU366078"/>
    </source>
</evidence>
<reference evidence="16" key="1">
    <citation type="submission" date="2022-01" db="EMBL/GenBank/DDBJ databases">
        <authorList>
            <person name="King R."/>
        </authorList>
    </citation>
    <scope>NUCLEOTIDE SEQUENCE</scope>
</reference>
<dbReference type="InterPro" id="IPR001314">
    <property type="entry name" value="Peptidase_S1A"/>
</dbReference>
<feature type="chain" id="PRO_5040545891" description="CLIP domain-containing serine protease" evidence="12">
    <location>
        <begin position="20"/>
        <end position="385"/>
    </location>
</feature>
<dbReference type="OrthoDB" id="425190at2759"/>
<keyword evidence="6 11" id="KW-0720">Serine protease</keyword>
<dbReference type="InterPro" id="IPR022700">
    <property type="entry name" value="CLIP"/>
</dbReference>
<evidence type="ECO:0000256" key="7">
    <source>
        <dbReference type="ARBA" id="ARBA00023145"/>
    </source>
</evidence>
<reference evidence="16" key="2">
    <citation type="submission" date="2022-10" db="EMBL/GenBank/DDBJ databases">
        <authorList>
            <consortium name="ENA_rothamsted_submissions"/>
            <consortium name="culmorum"/>
            <person name="King R."/>
        </authorList>
    </citation>
    <scope>NUCLEOTIDE SEQUENCE</scope>
</reference>
<evidence type="ECO:0000259" key="15">
    <source>
        <dbReference type="PROSITE" id="PS51888"/>
    </source>
</evidence>
<dbReference type="InterPro" id="IPR033116">
    <property type="entry name" value="TRYPSIN_SER"/>
</dbReference>
<evidence type="ECO:0000256" key="3">
    <source>
        <dbReference type="ARBA" id="ARBA00022670"/>
    </source>
</evidence>
<dbReference type="Proteomes" id="UP001153737">
    <property type="component" value="Chromosome 14"/>
</dbReference>
<dbReference type="PANTHER" id="PTHR24252:SF7">
    <property type="entry name" value="HYALIN"/>
    <property type="match status" value="1"/>
</dbReference>
<evidence type="ECO:0000256" key="10">
    <source>
        <dbReference type="ARBA" id="ARBA00024195"/>
    </source>
</evidence>
<name>A0A9P0DH53_PHACE</name>
<dbReference type="FunFam" id="3.30.1640.30:FF:000001">
    <property type="entry name" value="Serine protease 7"/>
    <property type="match status" value="1"/>
</dbReference>
<dbReference type="Gene3D" id="2.40.10.10">
    <property type="entry name" value="Trypsin-like serine proteases"/>
    <property type="match status" value="1"/>
</dbReference>
<dbReference type="InterPro" id="IPR018114">
    <property type="entry name" value="TRYPSIN_HIS"/>
</dbReference>
<dbReference type="GO" id="GO:0004252">
    <property type="term" value="F:serine-type endopeptidase activity"/>
    <property type="evidence" value="ECO:0007669"/>
    <property type="project" value="UniProtKB-UniRule"/>
</dbReference>
<dbReference type="FunFam" id="2.40.10.10:FF:000015">
    <property type="entry name" value="Atrial natriuretic peptide-converting enzyme"/>
    <property type="match status" value="1"/>
</dbReference>
<evidence type="ECO:0000256" key="13">
    <source>
        <dbReference type="SAM" id="MobiDB-lite"/>
    </source>
</evidence>
<keyword evidence="2 12" id="KW-0964">Secreted</keyword>
<keyword evidence="17" id="KW-1185">Reference proteome</keyword>
<dbReference type="AlphaFoldDB" id="A0A9P0DH53"/>
<comment type="subcellular location">
    <subcellularLocation>
        <location evidence="1 12">Secreted</location>
    </subcellularLocation>
</comment>
<feature type="domain" description="Clip" evidence="15">
    <location>
        <begin position="26"/>
        <end position="79"/>
    </location>
</feature>
<evidence type="ECO:0000256" key="1">
    <source>
        <dbReference type="ARBA" id="ARBA00004613"/>
    </source>
</evidence>
<feature type="signal peptide" evidence="12">
    <location>
        <begin position="1"/>
        <end position="19"/>
    </location>
</feature>
<dbReference type="SUPFAM" id="SSF50494">
    <property type="entry name" value="Trypsin-like serine proteases"/>
    <property type="match status" value="1"/>
</dbReference>
<dbReference type="EMBL" id="OU896720">
    <property type="protein sequence ID" value="CAH1153664.1"/>
    <property type="molecule type" value="Genomic_DNA"/>
</dbReference>
<comment type="domain">
    <text evidence="12">The clip domain consists of 35-55 residues which are 'knitted' together usually by 3 conserved disulfide bonds forming a clip-like compact structure.</text>
</comment>
<accession>A0A9P0DH53</accession>
<dbReference type="InterPro" id="IPR038565">
    <property type="entry name" value="CLIP_sf"/>
</dbReference>
<protein>
    <recommendedName>
        <fullName evidence="12">CLIP domain-containing serine protease</fullName>
        <ecNumber evidence="11">3.4.21.-</ecNumber>
    </recommendedName>
</protein>
<feature type="domain" description="Peptidase S1" evidence="14">
    <location>
        <begin position="139"/>
        <end position="385"/>
    </location>
</feature>
<comment type="similarity">
    <text evidence="10 12">Belongs to the peptidase S1 family. CLIP subfamily.</text>
</comment>
<dbReference type="PROSITE" id="PS50240">
    <property type="entry name" value="TRYPSIN_DOM"/>
    <property type="match status" value="1"/>
</dbReference>
<dbReference type="SMART" id="SM00020">
    <property type="entry name" value="Tryp_SPc"/>
    <property type="match status" value="1"/>
</dbReference>
<evidence type="ECO:0000256" key="2">
    <source>
        <dbReference type="ARBA" id="ARBA00022525"/>
    </source>
</evidence>
<evidence type="ECO:0000256" key="11">
    <source>
        <dbReference type="RuleBase" id="RU363034"/>
    </source>
</evidence>
<keyword evidence="4 12" id="KW-0732">Signal</keyword>
<dbReference type="GO" id="GO:0006508">
    <property type="term" value="P:proteolysis"/>
    <property type="evidence" value="ECO:0007669"/>
    <property type="project" value="UniProtKB-KW"/>
</dbReference>
<dbReference type="EC" id="3.4.21.-" evidence="11"/>
<dbReference type="PROSITE" id="PS00135">
    <property type="entry name" value="TRYPSIN_SER"/>
    <property type="match status" value="1"/>
</dbReference>
<dbReference type="SMART" id="SM00680">
    <property type="entry name" value="CLIP"/>
    <property type="match status" value="1"/>
</dbReference>
<dbReference type="Gene3D" id="3.30.1640.30">
    <property type="match status" value="1"/>
</dbReference>
<proteinExistence type="inferred from homology"/>
<dbReference type="PANTHER" id="PTHR24252">
    <property type="entry name" value="ACROSIN-RELATED"/>
    <property type="match status" value="1"/>
</dbReference>
<evidence type="ECO:0000256" key="5">
    <source>
        <dbReference type="ARBA" id="ARBA00022801"/>
    </source>
</evidence>
<dbReference type="Pfam" id="PF00089">
    <property type="entry name" value="Trypsin"/>
    <property type="match status" value="1"/>
</dbReference>
<keyword evidence="9" id="KW-0325">Glycoprotein</keyword>
<evidence type="ECO:0000256" key="4">
    <source>
        <dbReference type="ARBA" id="ARBA00022729"/>
    </source>
</evidence>
<organism evidence="16 17">
    <name type="scientific">Phaedon cochleariae</name>
    <name type="common">Mustard beetle</name>
    <dbReference type="NCBI Taxonomy" id="80249"/>
    <lineage>
        <taxon>Eukaryota</taxon>
        <taxon>Metazoa</taxon>
        <taxon>Ecdysozoa</taxon>
        <taxon>Arthropoda</taxon>
        <taxon>Hexapoda</taxon>
        <taxon>Insecta</taxon>
        <taxon>Pterygota</taxon>
        <taxon>Neoptera</taxon>
        <taxon>Endopterygota</taxon>
        <taxon>Coleoptera</taxon>
        <taxon>Polyphaga</taxon>
        <taxon>Cucujiformia</taxon>
        <taxon>Chrysomeloidea</taxon>
        <taxon>Chrysomelidae</taxon>
        <taxon>Chrysomelinae</taxon>
        <taxon>Chrysomelini</taxon>
        <taxon>Phaedon</taxon>
    </lineage>
</organism>
<dbReference type="CDD" id="cd00190">
    <property type="entry name" value="Tryp_SPc"/>
    <property type="match status" value="1"/>
</dbReference>
<evidence type="ECO:0000259" key="14">
    <source>
        <dbReference type="PROSITE" id="PS50240"/>
    </source>
</evidence>